<evidence type="ECO:0000256" key="1">
    <source>
        <dbReference type="SAM" id="Phobius"/>
    </source>
</evidence>
<dbReference type="Proteomes" id="UP001356427">
    <property type="component" value="Unassembled WGS sequence"/>
</dbReference>
<comment type="caution">
    <text evidence="2">The sequence shown here is derived from an EMBL/GenBank/DDBJ whole genome shotgun (WGS) entry which is preliminary data.</text>
</comment>
<organism evidence="2 3">
    <name type="scientific">Coregonus suidteri</name>
    <dbReference type="NCBI Taxonomy" id="861788"/>
    <lineage>
        <taxon>Eukaryota</taxon>
        <taxon>Metazoa</taxon>
        <taxon>Chordata</taxon>
        <taxon>Craniata</taxon>
        <taxon>Vertebrata</taxon>
        <taxon>Euteleostomi</taxon>
        <taxon>Actinopterygii</taxon>
        <taxon>Neopterygii</taxon>
        <taxon>Teleostei</taxon>
        <taxon>Protacanthopterygii</taxon>
        <taxon>Salmoniformes</taxon>
        <taxon>Salmonidae</taxon>
        <taxon>Coregoninae</taxon>
        <taxon>Coregonus</taxon>
    </lineage>
</organism>
<gene>
    <name evidence="2" type="ORF">J4Q44_G00376780</name>
</gene>
<dbReference type="AlphaFoldDB" id="A0AAN8KI43"/>
<accession>A0AAN8KI43</accession>
<sequence length="285" mass="30480">MEVVSLYSNYTAGLCDVTVNCSVTGVWVLSVCDGGQCTLSQQSLSHTRVNIIISNDNGTIQCTGRNHFSAETNSQRMEDICIGEKKGRASTLPVVTIVGSVTGGLFFVGVLVGVGCLISTRRRQSPKEQQSMQAVITEVDNPVAAMPGRPEPQNTPGSEVTSIYVTAGRPGAVPAAAAAIEEHHPVDNGYTSPEENIEPHSPPQADALYSTVQQRAVEEYHRVDKVGCPKQERPAPHSPSEAEPTSIYCTLQEPALAQCHPVDKDGNNVNKPDTVYCTTGDQLPH</sequence>
<evidence type="ECO:0000313" key="2">
    <source>
        <dbReference type="EMBL" id="KAK6291893.1"/>
    </source>
</evidence>
<dbReference type="EMBL" id="JAGTTL010000039">
    <property type="protein sequence ID" value="KAK6291893.1"/>
    <property type="molecule type" value="Genomic_DNA"/>
</dbReference>
<reference evidence="2 3" key="1">
    <citation type="submission" date="2021-04" db="EMBL/GenBank/DDBJ databases">
        <authorList>
            <person name="De Guttry C."/>
            <person name="Zahm M."/>
            <person name="Klopp C."/>
            <person name="Cabau C."/>
            <person name="Louis A."/>
            <person name="Berthelot C."/>
            <person name="Parey E."/>
            <person name="Roest Crollius H."/>
            <person name="Montfort J."/>
            <person name="Robinson-Rechavi M."/>
            <person name="Bucao C."/>
            <person name="Bouchez O."/>
            <person name="Gislard M."/>
            <person name="Lluch J."/>
            <person name="Milhes M."/>
            <person name="Lampietro C."/>
            <person name="Lopez Roques C."/>
            <person name="Donnadieu C."/>
            <person name="Braasch I."/>
            <person name="Desvignes T."/>
            <person name="Postlethwait J."/>
            <person name="Bobe J."/>
            <person name="Wedekind C."/>
            <person name="Guiguen Y."/>
        </authorList>
    </citation>
    <scope>NUCLEOTIDE SEQUENCE [LARGE SCALE GENOMIC DNA]</scope>
    <source>
        <strain evidence="2">Cs_M1</strain>
        <tissue evidence="2">Blood</tissue>
    </source>
</reference>
<keyword evidence="1" id="KW-1133">Transmembrane helix</keyword>
<keyword evidence="3" id="KW-1185">Reference proteome</keyword>
<name>A0AAN8KI43_9TELE</name>
<evidence type="ECO:0000313" key="3">
    <source>
        <dbReference type="Proteomes" id="UP001356427"/>
    </source>
</evidence>
<protein>
    <submittedName>
        <fullName evidence="2">Uncharacterized protein</fullName>
    </submittedName>
</protein>
<proteinExistence type="predicted"/>
<feature type="transmembrane region" description="Helical" evidence="1">
    <location>
        <begin position="94"/>
        <end position="118"/>
    </location>
</feature>
<keyword evidence="1" id="KW-0472">Membrane</keyword>
<keyword evidence="1" id="KW-0812">Transmembrane</keyword>